<dbReference type="PIRSF" id="PIRSF006320">
    <property type="entry name" value="Elb2"/>
    <property type="match status" value="1"/>
</dbReference>
<dbReference type="PANTHER" id="PTHR10224">
    <property type="entry name" value="ES1 PROTEIN HOMOLOG, MITOCHONDRIAL"/>
    <property type="match status" value="1"/>
</dbReference>
<evidence type="ECO:0000313" key="3">
    <source>
        <dbReference type="Proteomes" id="UP000032101"/>
    </source>
</evidence>
<dbReference type="AlphaFoldDB" id="A0A0D0PGW4"/>
<dbReference type="InterPro" id="IPR026041">
    <property type="entry name" value="ElbB"/>
</dbReference>
<dbReference type="InterPro" id="IPR029062">
    <property type="entry name" value="Class_I_gatase-like"/>
</dbReference>
<dbReference type="Gene3D" id="3.40.50.880">
    <property type="match status" value="1"/>
</dbReference>
<protein>
    <recommendedName>
        <fullName evidence="1">Glyoxalase</fullName>
    </recommendedName>
</protein>
<sequence>MSKKIAVILSGCGVYDGAEIHESVITLLRLDQRGAQVQCFAPDIAQRHVINHLTGEEMPESRNVLVESARIARGEVKDLREANVEDFDALIVPGGFGAAKNLSSFAVEGAGCTVQPQVLALAEAFAEAGKPVGLMCISPALAAKIYGPGVLCTIGTDADTAAAVTKMGGTHEDCAVTDIVEDTARRLVTTPAYMLAKNISEAASGINKLVDRVLELTHENDA</sequence>
<name>A0A0D0PGW4_PSEFL</name>
<dbReference type="PATRIC" id="fig|294.124.peg.3709"/>
<dbReference type="PANTHER" id="PTHR10224:SF12">
    <property type="entry name" value="GLYOXALASE ELBB"/>
    <property type="match status" value="1"/>
</dbReference>
<dbReference type="RefSeq" id="WP_042731151.1">
    <property type="nucleotide sequence ID" value="NZ_JXNZ01000179.1"/>
</dbReference>
<comment type="function">
    <text evidence="1">Displays glyoxalase activity, catalyzing the conversion of glyoxal to glycolate.</text>
</comment>
<keyword evidence="1" id="KW-0456">Lyase</keyword>
<reference evidence="2 3" key="1">
    <citation type="submission" date="2015-01" db="EMBL/GenBank/DDBJ databases">
        <title>Draft Genome Sequence of the Biocontrol and Plant Growth-Promoting Rhizobacteria (PGPR) Pseudomonas fluorescens UM270.</title>
        <authorList>
            <person name="Hernandez-Salmeron J.E."/>
            <person name="Santoyo G."/>
            <person name="Moreno-Hagelsieb G."/>
            <person name="Hernandez-Leon R."/>
        </authorList>
    </citation>
    <scope>NUCLEOTIDE SEQUENCE [LARGE SCALE GENOMIC DNA]</scope>
    <source>
        <strain evidence="2 3">UM270</strain>
    </source>
</reference>
<comment type="similarity">
    <text evidence="1">Belongs to the peptidase C56 family.</text>
</comment>
<comment type="caution">
    <text evidence="2">The sequence shown here is derived from an EMBL/GenBank/DDBJ whole genome shotgun (WGS) entry which is preliminary data.</text>
</comment>
<dbReference type="Proteomes" id="UP000032101">
    <property type="component" value="Unassembled WGS sequence"/>
</dbReference>
<evidence type="ECO:0000313" key="2">
    <source>
        <dbReference type="EMBL" id="KIQ58003.1"/>
    </source>
</evidence>
<gene>
    <name evidence="2" type="ORF">RL74_17995</name>
</gene>
<organism evidence="2 3">
    <name type="scientific">Pseudomonas fluorescens</name>
    <dbReference type="NCBI Taxonomy" id="294"/>
    <lineage>
        <taxon>Bacteria</taxon>
        <taxon>Pseudomonadati</taxon>
        <taxon>Pseudomonadota</taxon>
        <taxon>Gammaproteobacteria</taxon>
        <taxon>Pseudomonadales</taxon>
        <taxon>Pseudomonadaceae</taxon>
        <taxon>Pseudomonas</taxon>
    </lineage>
</organism>
<evidence type="ECO:0000256" key="1">
    <source>
        <dbReference type="PIRNR" id="PIRNR006320"/>
    </source>
</evidence>
<accession>A0A0D0PGW4</accession>
<dbReference type="CDD" id="cd03133">
    <property type="entry name" value="GATase1_ES1"/>
    <property type="match status" value="1"/>
</dbReference>
<comment type="catalytic activity">
    <reaction evidence="1">
        <text>glyoxal + H2O = glycolate + H(+)</text>
        <dbReference type="Rhea" id="RHEA:51672"/>
        <dbReference type="ChEBI" id="CHEBI:15377"/>
        <dbReference type="ChEBI" id="CHEBI:15378"/>
        <dbReference type="ChEBI" id="CHEBI:29805"/>
        <dbReference type="ChEBI" id="CHEBI:34779"/>
    </reaction>
</comment>
<dbReference type="NCBIfam" id="NF008747">
    <property type="entry name" value="PRK11780.1"/>
    <property type="match status" value="1"/>
</dbReference>
<dbReference type="OrthoDB" id="5605062at2"/>
<dbReference type="SUPFAM" id="SSF52317">
    <property type="entry name" value="Class I glutamine amidotransferase-like"/>
    <property type="match status" value="1"/>
</dbReference>
<dbReference type="EMBL" id="JXNZ01000179">
    <property type="protein sequence ID" value="KIQ58003.1"/>
    <property type="molecule type" value="Genomic_DNA"/>
</dbReference>
<proteinExistence type="inferred from homology"/>
<dbReference type="GO" id="GO:0016829">
    <property type="term" value="F:lyase activity"/>
    <property type="evidence" value="ECO:0007669"/>
    <property type="project" value="UniProtKB-UniRule"/>
</dbReference>